<dbReference type="Gene3D" id="4.10.280.10">
    <property type="entry name" value="Helix-loop-helix DNA-binding domain"/>
    <property type="match status" value="1"/>
</dbReference>
<keyword evidence="3" id="KW-0539">Nucleus</keyword>
<name>A0A177ASJ9_9BILA</name>
<evidence type="ECO:0000313" key="5">
    <source>
        <dbReference type="EMBL" id="OAF64976.1"/>
    </source>
</evidence>
<evidence type="ECO:0000256" key="1">
    <source>
        <dbReference type="ARBA" id="ARBA00023015"/>
    </source>
</evidence>
<sequence length="116" mass="13559">MFVERKEKSRNAARNRRNKENYEFEALAKIIPIPFEISSQLDKASIVRLIISLMKLKIFMSHDDIDRKRVKYSCIYSLKYKYLTKDFASFNCKSQGLQGIFSTNPKISLLGDISKK</sequence>
<keyword evidence="1" id="KW-0805">Transcription regulation</keyword>
<dbReference type="SUPFAM" id="SSF47459">
    <property type="entry name" value="HLH, helix-loop-helix DNA-binding domain"/>
    <property type="match status" value="1"/>
</dbReference>
<feature type="domain" description="BHLH" evidence="4">
    <location>
        <begin position="4"/>
        <end position="57"/>
    </location>
</feature>
<dbReference type="EMBL" id="LWCA01001512">
    <property type="protein sequence ID" value="OAF64976.1"/>
    <property type="molecule type" value="Genomic_DNA"/>
</dbReference>
<evidence type="ECO:0000313" key="6">
    <source>
        <dbReference type="Proteomes" id="UP000078046"/>
    </source>
</evidence>
<gene>
    <name evidence="5" type="ORF">A3Q56_07308</name>
</gene>
<dbReference type="CDD" id="cd11432">
    <property type="entry name" value="bHLH-PAS_NPAS1_3_like"/>
    <property type="match status" value="1"/>
</dbReference>
<dbReference type="GO" id="GO:0000981">
    <property type="term" value="F:DNA-binding transcription factor activity, RNA polymerase II-specific"/>
    <property type="evidence" value="ECO:0007669"/>
    <property type="project" value="TreeGrafter"/>
</dbReference>
<dbReference type="InterPro" id="IPR011598">
    <property type="entry name" value="bHLH_dom"/>
</dbReference>
<keyword evidence="6" id="KW-1185">Reference proteome</keyword>
<accession>A0A177ASJ9</accession>
<proteinExistence type="predicted"/>
<dbReference type="OrthoDB" id="6121368at2759"/>
<keyword evidence="2" id="KW-0804">Transcription</keyword>
<dbReference type="PANTHER" id="PTHR23043">
    <property type="entry name" value="HYPOXIA-INDUCIBLE FACTOR 1 ALPHA"/>
    <property type="match status" value="1"/>
</dbReference>
<reference evidence="5 6" key="1">
    <citation type="submission" date="2016-04" db="EMBL/GenBank/DDBJ databases">
        <title>The genome of Intoshia linei affirms orthonectids as highly simplified spiralians.</title>
        <authorList>
            <person name="Mikhailov K.V."/>
            <person name="Slusarev G.S."/>
            <person name="Nikitin M.A."/>
            <person name="Logacheva M.D."/>
            <person name="Penin A."/>
            <person name="Aleoshin V."/>
            <person name="Panchin Y.V."/>
        </authorList>
    </citation>
    <scope>NUCLEOTIDE SEQUENCE [LARGE SCALE GENOMIC DNA]</scope>
    <source>
        <strain evidence="5">Intl2013</strain>
        <tissue evidence="5">Whole animal</tissue>
    </source>
</reference>
<evidence type="ECO:0000259" key="4">
    <source>
        <dbReference type="PROSITE" id="PS50888"/>
    </source>
</evidence>
<organism evidence="5 6">
    <name type="scientific">Intoshia linei</name>
    <dbReference type="NCBI Taxonomy" id="1819745"/>
    <lineage>
        <taxon>Eukaryota</taxon>
        <taxon>Metazoa</taxon>
        <taxon>Spiralia</taxon>
        <taxon>Lophotrochozoa</taxon>
        <taxon>Mesozoa</taxon>
        <taxon>Orthonectida</taxon>
        <taxon>Rhopaluridae</taxon>
        <taxon>Intoshia</taxon>
    </lineage>
</organism>
<comment type="caution">
    <text evidence="5">The sequence shown here is derived from an EMBL/GenBank/DDBJ whole genome shotgun (WGS) entry which is preliminary data.</text>
</comment>
<dbReference type="GO" id="GO:0000977">
    <property type="term" value="F:RNA polymerase II transcription regulatory region sequence-specific DNA binding"/>
    <property type="evidence" value="ECO:0007669"/>
    <property type="project" value="TreeGrafter"/>
</dbReference>
<evidence type="ECO:0000256" key="3">
    <source>
        <dbReference type="ARBA" id="ARBA00023242"/>
    </source>
</evidence>
<dbReference type="AlphaFoldDB" id="A0A177ASJ9"/>
<protein>
    <recommendedName>
        <fullName evidence="4">BHLH domain-containing protein</fullName>
    </recommendedName>
</protein>
<dbReference type="PANTHER" id="PTHR23043:SF17">
    <property type="entry name" value="PROTEIN SIMILAR"/>
    <property type="match status" value="1"/>
</dbReference>
<dbReference type="Proteomes" id="UP000078046">
    <property type="component" value="Unassembled WGS sequence"/>
</dbReference>
<dbReference type="Pfam" id="PF23171">
    <property type="entry name" value="bHLH_HIF1A"/>
    <property type="match status" value="1"/>
</dbReference>
<dbReference type="SMART" id="SM00353">
    <property type="entry name" value="HLH"/>
    <property type="match status" value="1"/>
</dbReference>
<evidence type="ECO:0000256" key="2">
    <source>
        <dbReference type="ARBA" id="ARBA00023163"/>
    </source>
</evidence>
<dbReference type="GO" id="GO:0046983">
    <property type="term" value="F:protein dimerization activity"/>
    <property type="evidence" value="ECO:0007669"/>
    <property type="project" value="InterPro"/>
</dbReference>
<dbReference type="InterPro" id="IPR036638">
    <property type="entry name" value="HLH_DNA-bd_sf"/>
</dbReference>
<dbReference type="PROSITE" id="PS50888">
    <property type="entry name" value="BHLH"/>
    <property type="match status" value="1"/>
</dbReference>